<comment type="caution">
    <text evidence="1">The sequence shown here is derived from an EMBL/GenBank/DDBJ whole genome shotgun (WGS) entry which is preliminary data.</text>
</comment>
<gene>
    <name evidence="1" type="ORF">C5Y93_24130</name>
</gene>
<dbReference type="Proteomes" id="UP000237819">
    <property type="component" value="Unassembled WGS sequence"/>
</dbReference>
<reference evidence="1 2" key="1">
    <citation type="submission" date="2018-02" db="EMBL/GenBank/DDBJ databases">
        <title>Comparative genomes isolates from brazilian mangrove.</title>
        <authorList>
            <person name="Araujo J.E."/>
            <person name="Taketani R.G."/>
            <person name="Silva M.C.P."/>
            <person name="Loureco M.V."/>
            <person name="Andreote F.D."/>
        </authorList>
    </citation>
    <scope>NUCLEOTIDE SEQUENCE [LARGE SCALE GENOMIC DNA]</scope>
    <source>
        <strain evidence="1 2">Nap-Phe MGV</strain>
    </source>
</reference>
<name>A0A2S8GI72_9BACT</name>
<accession>A0A2S8GI72</accession>
<proteinExistence type="predicted"/>
<evidence type="ECO:0000313" key="2">
    <source>
        <dbReference type="Proteomes" id="UP000237819"/>
    </source>
</evidence>
<protein>
    <submittedName>
        <fullName evidence="1">Uncharacterized protein</fullName>
    </submittedName>
</protein>
<dbReference type="OrthoDB" id="56388at2"/>
<dbReference type="RefSeq" id="WP_105338009.1">
    <property type="nucleotide sequence ID" value="NZ_PUHZ01000023.1"/>
</dbReference>
<organism evidence="1 2">
    <name type="scientific">Blastopirellula marina</name>
    <dbReference type="NCBI Taxonomy" id="124"/>
    <lineage>
        <taxon>Bacteria</taxon>
        <taxon>Pseudomonadati</taxon>
        <taxon>Planctomycetota</taxon>
        <taxon>Planctomycetia</taxon>
        <taxon>Pirellulales</taxon>
        <taxon>Pirellulaceae</taxon>
        <taxon>Blastopirellula</taxon>
    </lineage>
</organism>
<evidence type="ECO:0000313" key="1">
    <source>
        <dbReference type="EMBL" id="PQO43724.1"/>
    </source>
</evidence>
<sequence>MSDYDPEKVFELQSEAYFLPEGEMKLRLLEEAANMAETGRDVDLLFHIKMNVVSAAVMGGHLEKGMPAFAWCLAQYQADPERFSHSEFDILWNFKNILHSVDEFPQLALDQVEALRDQMAALYRASGFNMRPVHYTKLIFAMRAGDFAQAADSFADYQAAGRDPMADCLACEADSDAEYFMLIGENEQALKAGAKPLSGTLKCEEVPNRTLNNMLRPLALLGRYEEADRYQKKGYRLIKSNPVFLGHVGLQIAYLNHREQETTALKMFETHLPVALDTFQLRSRCFFYYAAKHLLERLAKQDAALKLILPQAFPLYQESGEYEVAALIAWLDDQLQPVAAQFDQRNGNQYHSRELAELLQY</sequence>
<dbReference type="AlphaFoldDB" id="A0A2S8GI72"/>
<dbReference type="EMBL" id="PUHZ01000023">
    <property type="protein sequence ID" value="PQO43724.1"/>
    <property type="molecule type" value="Genomic_DNA"/>
</dbReference>